<gene>
    <name evidence="2" type="ORF">ODALV1_LOCUS19716</name>
</gene>
<accession>A0ABP1RAH0</accession>
<feature type="transmembrane region" description="Helical" evidence="1">
    <location>
        <begin position="278"/>
        <end position="299"/>
    </location>
</feature>
<keyword evidence="1" id="KW-0812">Transmembrane</keyword>
<name>A0ABP1RAH0_9HEXA</name>
<keyword evidence="1" id="KW-0472">Membrane</keyword>
<evidence type="ECO:0008006" key="4">
    <source>
        <dbReference type="Google" id="ProtNLM"/>
    </source>
</evidence>
<sequence length="405" mass="46433">MGTPLMLKSFWLNQLFWKIGPCFEFYMTWNVSQKRYHVTETHTRLLPWYLLGLLPLTIYVALLIFLLTIGLNHPATDSIINWLVTVLLLMDSGYAFIMNLYFLNLKNSHAFFDYYNAILQFTQRLSPHENTTNMQSQIRKFNLDLNDKLGIGLNILVLYMAMCPFLVALCMGYLSLRFHLRFEPVYLTLLNFLPVNQVNAFYSSPIFILSYCSTFVLFTMYEIFRVFSATIVGLLVNFYCIKQALFSINKMATQNRTLAAITEYKRLMVLQEAGKKTMAFVVFMLMGIGYCLIGLSASVTVMGFNNLPLQIYWVFPAITAIGTLVLTVALPNITQLYGLSGNMLRGWKLNTAGRGSLYVKKSFKALRPICFNFASIRKLNDESKVIYIDSIIERVMDGILCLQTA</sequence>
<evidence type="ECO:0000313" key="3">
    <source>
        <dbReference type="Proteomes" id="UP001642540"/>
    </source>
</evidence>
<organism evidence="2 3">
    <name type="scientific">Orchesella dallaii</name>
    <dbReference type="NCBI Taxonomy" id="48710"/>
    <lineage>
        <taxon>Eukaryota</taxon>
        <taxon>Metazoa</taxon>
        <taxon>Ecdysozoa</taxon>
        <taxon>Arthropoda</taxon>
        <taxon>Hexapoda</taxon>
        <taxon>Collembola</taxon>
        <taxon>Entomobryomorpha</taxon>
        <taxon>Entomobryoidea</taxon>
        <taxon>Orchesellidae</taxon>
        <taxon>Orchesellinae</taxon>
        <taxon>Orchesella</taxon>
    </lineage>
</organism>
<evidence type="ECO:0000313" key="2">
    <source>
        <dbReference type="EMBL" id="CAL8122204.1"/>
    </source>
</evidence>
<keyword evidence="1" id="KW-1133">Transmembrane helix</keyword>
<feature type="transmembrane region" description="Helical" evidence="1">
    <location>
        <begin position="223"/>
        <end position="241"/>
    </location>
</feature>
<feature type="transmembrane region" description="Helical" evidence="1">
    <location>
        <begin position="151"/>
        <end position="174"/>
    </location>
</feature>
<feature type="transmembrane region" description="Helical" evidence="1">
    <location>
        <begin position="46"/>
        <end position="67"/>
    </location>
</feature>
<comment type="caution">
    <text evidence="2">The sequence shown here is derived from an EMBL/GenBank/DDBJ whole genome shotgun (WGS) entry which is preliminary data.</text>
</comment>
<dbReference type="EMBL" id="CAXLJM020000067">
    <property type="protein sequence ID" value="CAL8122204.1"/>
    <property type="molecule type" value="Genomic_DNA"/>
</dbReference>
<keyword evidence="3" id="KW-1185">Reference proteome</keyword>
<protein>
    <recommendedName>
        <fullName evidence="4">Odorant receptor</fullName>
    </recommendedName>
</protein>
<feature type="transmembrane region" description="Helical" evidence="1">
    <location>
        <begin position="186"/>
        <end position="211"/>
    </location>
</feature>
<feature type="transmembrane region" description="Helical" evidence="1">
    <location>
        <begin position="311"/>
        <end position="333"/>
    </location>
</feature>
<evidence type="ECO:0000256" key="1">
    <source>
        <dbReference type="SAM" id="Phobius"/>
    </source>
</evidence>
<feature type="transmembrane region" description="Helical" evidence="1">
    <location>
        <begin position="79"/>
        <end position="102"/>
    </location>
</feature>
<proteinExistence type="predicted"/>
<reference evidence="2 3" key="1">
    <citation type="submission" date="2024-08" db="EMBL/GenBank/DDBJ databases">
        <authorList>
            <person name="Cucini C."/>
            <person name="Frati F."/>
        </authorList>
    </citation>
    <scope>NUCLEOTIDE SEQUENCE [LARGE SCALE GENOMIC DNA]</scope>
</reference>
<dbReference type="Proteomes" id="UP001642540">
    <property type="component" value="Unassembled WGS sequence"/>
</dbReference>